<proteinExistence type="predicted"/>
<sequence>MAKFVNGIDVEGLKNTIGAIKEKPELASFKFRASNKWIKGTNNRATVKGYYGAGEEHDKRAVSMTFDEDEPPVLLGNDKGPNPVEWVLVGLSGCLTTSLVAYAAAKGIDLRSVESELEGDLDVRGFLNLDPNVRNGYQNIRVHFKIDADASDEEVRKLVEIAQQRSPVFDIVTHQVPVQVDFERKAARQVSSTDERRPGKAVRARMVRRRRGMHA</sequence>
<dbReference type="InterPro" id="IPR003718">
    <property type="entry name" value="OsmC/Ohr_fam"/>
</dbReference>
<comment type="caution">
    <text evidence="2">The sequence shown here is derived from an EMBL/GenBank/DDBJ whole genome shotgun (WGS) entry which is preliminary data.</text>
</comment>
<dbReference type="Gene3D" id="3.30.300.20">
    <property type="match status" value="1"/>
</dbReference>
<dbReference type="PATRIC" id="fig|1262666.3.peg.2969"/>
<dbReference type="Proteomes" id="UP000011922">
    <property type="component" value="Unassembled WGS sequence"/>
</dbReference>
<accession>M5PQ35</accession>
<dbReference type="InterPro" id="IPR052924">
    <property type="entry name" value="OsmC/Ohr_hydroprdx_reductase"/>
</dbReference>
<dbReference type="EMBL" id="AOSV01000030">
    <property type="protein sequence ID" value="EMG36427.1"/>
    <property type="molecule type" value="Genomic_DNA"/>
</dbReference>
<evidence type="ECO:0000256" key="1">
    <source>
        <dbReference type="SAM" id="MobiDB-lite"/>
    </source>
</evidence>
<name>M5PQ35_DESAF</name>
<protein>
    <submittedName>
        <fullName evidence="2">Putative redox protein, regulator of disulfide bond formation</fullName>
    </submittedName>
</protein>
<evidence type="ECO:0000313" key="2">
    <source>
        <dbReference type="EMBL" id="EMG36427.1"/>
    </source>
</evidence>
<dbReference type="Pfam" id="PF02566">
    <property type="entry name" value="OsmC"/>
    <property type="match status" value="1"/>
</dbReference>
<gene>
    <name evidence="2" type="ORF">PCS_02932</name>
</gene>
<dbReference type="InterPro" id="IPR015946">
    <property type="entry name" value="KH_dom-like_a/b"/>
</dbReference>
<dbReference type="PANTHER" id="PTHR35368">
    <property type="entry name" value="HYDROPEROXIDE REDUCTASE"/>
    <property type="match status" value="1"/>
</dbReference>
<dbReference type="OrthoDB" id="5356953at2"/>
<reference evidence="2 3" key="1">
    <citation type="journal article" date="2013" name="Genome Announc.">
        <title>Draft Genome Sequence for Desulfovibrio africanus Strain PCS.</title>
        <authorList>
            <person name="Brown S.D."/>
            <person name="Utturkar S.M."/>
            <person name="Arkin A.P."/>
            <person name="Deutschbauer A.M."/>
            <person name="Elias D.A."/>
            <person name="Hazen T.C."/>
            <person name="Chakraborty R."/>
        </authorList>
    </citation>
    <scope>NUCLEOTIDE SEQUENCE [LARGE SCALE GENOMIC DNA]</scope>
    <source>
        <strain evidence="2 3">PCS</strain>
    </source>
</reference>
<dbReference type="InterPro" id="IPR036102">
    <property type="entry name" value="OsmC/Ohrsf"/>
</dbReference>
<feature type="compositionally biased region" description="Basic residues" evidence="1">
    <location>
        <begin position="199"/>
        <end position="215"/>
    </location>
</feature>
<dbReference type="SUPFAM" id="SSF82784">
    <property type="entry name" value="OsmC-like"/>
    <property type="match status" value="1"/>
</dbReference>
<dbReference type="AlphaFoldDB" id="M5PQ35"/>
<evidence type="ECO:0000313" key="3">
    <source>
        <dbReference type="Proteomes" id="UP000011922"/>
    </source>
</evidence>
<dbReference type="PANTHER" id="PTHR35368:SF1">
    <property type="entry name" value="HYDROPEROXIDE REDUCTASE"/>
    <property type="match status" value="1"/>
</dbReference>
<dbReference type="RefSeq" id="WP_005988450.1">
    <property type="nucleotide sequence ID" value="NZ_AOSV01000030.1"/>
</dbReference>
<feature type="region of interest" description="Disordered" evidence="1">
    <location>
        <begin position="189"/>
        <end position="215"/>
    </location>
</feature>
<organism evidence="2 3">
    <name type="scientific">Desulfocurvibacter africanus PCS</name>
    <dbReference type="NCBI Taxonomy" id="1262666"/>
    <lineage>
        <taxon>Bacteria</taxon>
        <taxon>Pseudomonadati</taxon>
        <taxon>Thermodesulfobacteriota</taxon>
        <taxon>Desulfovibrionia</taxon>
        <taxon>Desulfovibrionales</taxon>
        <taxon>Desulfovibrionaceae</taxon>
        <taxon>Desulfocurvibacter</taxon>
    </lineage>
</organism>